<gene>
    <name evidence="2" type="ORF">BST19_20930</name>
</gene>
<dbReference type="InterPro" id="IPR009100">
    <property type="entry name" value="AcylCoA_DH/oxidase_NM_dom_sf"/>
</dbReference>
<dbReference type="Proteomes" id="UP000192293">
    <property type="component" value="Unassembled WGS sequence"/>
</dbReference>
<evidence type="ECO:0000259" key="1">
    <source>
        <dbReference type="Pfam" id="PF02771"/>
    </source>
</evidence>
<dbReference type="Pfam" id="PF02771">
    <property type="entry name" value="Acyl-CoA_dh_N"/>
    <property type="match status" value="1"/>
</dbReference>
<protein>
    <recommendedName>
        <fullName evidence="1">Acyl-CoA dehydrogenase/oxidase N-terminal domain-containing protein</fullName>
    </recommendedName>
</protein>
<keyword evidence="3" id="KW-1185">Reference proteome</keyword>
<evidence type="ECO:0000313" key="3">
    <source>
        <dbReference type="Proteomes" id="UP000192293"/>
    </source>
</evidence>
<feature type="domain" description="Acyl-CoA dehydrogenase/oxidase N-terminal" evidence="1">
    <location>
        <begin position="13"/>
        <end position="79"/>
    </location>
</feature>
<sequence length="90" mass="9774">MALRAQSLTGLSDEEQQFADVAYKIASVYANRSFGDHDAIDAYWDDCRKAGMCGLGVPEEYGGAAEDLFPLVLATERTAPIGKYRTAPPE</sequence>
<proteinExistence type="predicted"/>
<accession>A0ABX3S9C3</accession>
<reference evidence="2 3" key="1">
    <citation type="submission" date="2017-02" db="EMBL/GenBank/DDBJ databases">
        <title>The new phylogeny of genus Mycobacterium.</title>
        <authorList>
            <person name="Tortoli E."/>
            <person name="Trovato A."/>
            <person name="Cirillo D.M."/>
        </authorList>
    </citation>
    <scope>NUCLEOTIDE SEQUENCE [LARGE SCALE GENOMIC DNA]</scope>
    <source>
        <strain evidence="2 3">DSM 45439</strain>
    </source>
</reference>
<dbReference type="InterPro" id="IPR037069">
    <property type="entry name" value="AcylCoA_DH/ox_N_sf"/>
</dbReference>
<organism evidence="2 3">
    <name type="scientific">Mycobacterium bouchedurhonense</name>
    <dbReference type="NCBI Taxonomy" id="701041"/>
    <lineage>
        <taxon>Bacteria</taxon>
        <taxon>Bacillati</taxon>
        <taxon>Actinomycetota</taxon>
        <taxon>Actinomycetes</taxon>
        <taxon>Mycobacteriales</taxon>
        <taxon>Mycobacteriaceae</taxon>
        <taxon>Mycobacterium</taxon>
        <taxon>Mycobacterium avium complex (MAC)</taxon>
    </lineage>
</organism>
<comment type="caution">
    <text evidence="2">The sequence shown here is derived from an EMBL/GenBank/DDBJ whole genome shotgun (WGS) entry which is preliminary data.</text>
</comment>
<dbReference type="Gene3D" id="1.10.540.10">
    <property type="entry name" value="Acyl-CoA dehydrogenase/oxidase, N-terminal domain"/>
    <property type="match status" value="1"/>
</dbReference>
<dbReference type="SUPFAM" id="SSF56645">
    <property type="entry name" value="Acyl-CoA dehydrogenase NM domain-like"/>
    <property type="match status" value="1"/>
</dbReference>
<evidence type="ECO:0000313" key="2">
    <source>
        <dbReference type="EMBL" id="ORA44777.1"/>
    </source>
</evidence>
<dbReference type="InterPro" id="IPR013786">
    <property type="entry name" value="AcylCoA_DH/ox_N"/>
</dbReference>
<name>A0ABX3S9C3_MYCBC</name>
<dbReference type="EMBL" id="MVHL01000041">
    <property type="protein sequence ID" value="ORA44777.1"/>
    <property type="molecule type" value="Genomic_DNA"/>
</dbReference>